<evidence type="ECO:0000313" key="11">
    <source>
        <dbReference type="EMBL" id="SHG15270.1"/>
    </source>
</evidence>
<feature type="binding site" evidence="7 8">
    <location>
        <position position="101"/>
    </location>
    <ligand>
        <name>S-adenosyl-L-methionine</name>
        <dbReference type="ChEBI" id="CHEBI:59789"/>
    </ligand>
</feature>
<feature type="binding site" evidence="7 8">
    <location>
        <position position="28"/>
    </location>
    <ligand>
        <name>S-adenosyl-L-methionine</name>
        <dbReference type="ChEBI" id="CHEBI:59789"/>
    </ligand>
</feature>
<dbReference type="AlphaFoldDB" id="A0AAQ1RW73"/>
<organism evidence="11 12">
    <name type="scientific">Bittarella massiliensis</name>
    <name type="common">ex Durand et al. 2017</name>
    <dbReference type="NCBI Taxonomy" id="1720313"/>
    <lineage>
        <taxon>Bacteria</taxon>
        <taxon>Bacillati</taxon>
        <taxon>Bacillota</taxon>
        <taxon>Clostridia</taxon>
        <taxon>Eubacteriales</taxon>
        <taxon>Oscillospiraceae</taxon>
        <taxon>Bittarella (ex Durand et al. 2017)</taxon>
    </lineage>
</organism>
<feature type="domain" description="Ribosomal RNA adenine methylase transferase N-terminal" evidence="9">
    <location>
        <begin position="35"/>
        <end position="210"/>
    </location>
</feature>
<sequence length="295" mass="31759">MPQLWKIGSIKDILSRHGFTFSKALGQNFLINPTVCPRMAEVSGVTPDSGVIEVGPGIGVLTAELSKRARKVVAIELDDRLLPVLEETLGGRENVTVVHGDILKIDLKGLIEREFAGMGVCLCANLPYYITSQVIMRLLEERLPLRSITVMVQKEAATRLCAPLGSRECGAVTVAVRYFSEPRVVFGVSAGSFLPAPKVDSAVIQLAVRERPPVEVESERAFFRVVKAAFAGRRKTAVNSLSMNLGLPKETVSAAFEGAGIAPTARAENLSMEQLAALAAALFPQMGSSQGEKER</sequence>
<dbReference type="GO" id="GO:0052908">
    <property type="term" value="F:16S rRNA (adenine(1518)-N(6)/adenine(1519)-N(6))-dimethyltransferase activity"/>
    <property type="evidence" value="ECO:0007669"/>
    <property type="project" value="UniProtKB-EC"/>
</dbReference>
<dbReference type="SMART" id="SM00650">
    <property type="entry name" value="rADc"/>
    <property type="match status" value="1"/>
</dbReference>
<comment type="function">
    <text evidence="7">Specifically dimethylates two adjacent adenosines (A1518 and A1519) in the loop of a conserved hairpin near the 3'-end of 16S rRNA in the 30S particle. May play a critical role in biogenesis of 30S subunits.</text>
</comment>
<evidence type="ECO:0000256" key="3">
    <source>
        <dbReference type="ARBA" id="ARBA00022603"/>
    </source>
</evidence>
<evidence type="ECO:0000313" key="10">
    <source>
        <dbReference type="EMBL" id="MZL70226.1"/>
    </source>
</evidence>
<keyword evidence="4 7" id="KW-0808">Transferase</keyword>
<gene>
    <name evidence="7 10" type="primary">rsmA</name>
    <name evidence="7" type="synonym">ksgA</name>
    <name evidence="10" type="ORF">GT747_10720</name>
    <name evidence="11" type="ORF">SAMN05444424_1667</name>
</gene>
<keyword evidence="13" id="KW-1185">Reference proteome</keyword>
<dbReference type="Gene3D" id="3.40.50.150">
    <property type="entry name" value="Vaccinia Virus protein VP39"/>
    <property type="match status" value="1"/>
</dbReference>
<feature type="binding site" evidence="7 8">
    <location>
        <position position="76"/>
    </location>
    <ligand>
        <name>S-adenosyl-L-methionine</name>
        <dbReference type="ChEBI" id="CHEBI:59789"/>
    </ligand>
</feature>
<dbReference type="InterPro" id="IPR029063">
    <property type="entry name" value="SAM-dependent_MTases_sf"/>
</dbReference>
<dbReference type="RefSeq" id="WP_021660370.1">
    <property type="nucleotide sequence ID" value="NZ_FQVY01000002.1"/>
</dbReference>
<dbReference type="PANTHER" id="PTHR11727">
    <property type="entry name" value="DIMETHYLADENOSINE TRANSFERASE"/>
    <property type="match status" value="1"/>
</dbReference>
<dbReference type="InterPro" id="IPR011530">
    <property type="entry name" value="rRNA_adenine_dimethylase"/>
</dbReference>
<dbReference type="NCBIfam" id="TIGR00755">
    <property type="entry name" value="ksgA"/>
    <property type="match status" value="1"/>
</dbReference>
<name>A0AAQ1RW73_9FIRM</name>
<dbReference type="Gene3D" id="1.10.8.100">
    <property type="entry name" value="Ribosomal RNA adenine dimethylase-like, domain 2"/>
    <property type="match status" value="1"/>
</dbReference>
<evidence type="ECO:0000256" key="1">
    <source>
        <dbReference type="ARBA" id="ARBA00022490"/>
    </source>
</evidence>
<keyword evidence="3 7" id="KW-0489">Methyltransferase</keyword>
<dbReference type="InterPro" id="IPR020598">
    <property type="entry name" value="rRNA_Ade_methylase_Trfase_N"/>
</dbReference>
<keyword evidence="6 7" id="KW-0694">RNA-binding</keyword>
<evidence type="ECO:0000256" key="8">
    <source>
        <dbReference type="PROSITE-ProRule" id="PRU01026"/>
    </source>
</evidence>
<protein>
    <recommendedName>
        <fullName evidence="7">Ribosomal RNA small subunit methyltransferase A</fullName>
        <ecNumber evidence="7">2.1.1.182</ecNumber>
    </recommendedName>
    <alternativeName>
        <fullName evidence="7">16S rRNA (adenine(1518)-N(6)/adenine(1519)-N(6))-dimethyltransferase</fullName>
    </alternativeName>
    <alternativeName>
        <fullName evidence="7">16S rRNA dimethyladenosine transferase</fullName>
    </alternativeName>
    <alternativeName>
        <fullName evidence="7">16S rRNA dimethylase</fullName>
    </alternativeName>
    <alternativeName>
        <fullName evidence="7">S-adenosylmethionine-6-N', N'-adenosyl(rRNA) dimethyltransferase</fullName>
    </alternativeName>
</protein>
<evidence type="ECO:0000256" key="2">
    <source>
        <dbReference type="ARBA" id="ARBA00022552"/>
    </source>
</evidence>
<keyword evidence="1 7" id="KW-0963">Cytoplasm</keyword>
<evidence type="ECO:0000256" key="6">
    <source>
        <dbReference type="ARBA" id="ARBA00022884"/>
    </source>
</evidence>
<dbReference type="Pfam" id="PF00398">
    <property type="entry name" value="RrnaAD"/>
    <property type="match status" value="1"/>
</dbReference>
<dbReference type="GO" id="GO:0003723">
    <property type="term" value="F:RNA binding"/>
    <property type="evidence" value="ECO:0007669"/>
    <property type="project" value="UniProtKB-UniRule"/>
</dbReference>
<evidence type="ECO:0000256" key="5">
    <source>
        <dbReference type="ARBA" id="ARBA00022691"/>
    </source>
</evidence>
<keyword evidence="5 7" id="KW-0949">S-adenosyl-L-methionine</keyword>
<evidence type="ECO:0000256" key="4">
    <source>
        <dbReference type="ARBA" id="ARBA00022679"/>
    </source>
</evidence>
<feature type="binding site" evidence="7 8">
    <location>
        <position position="55"/>
    </location>
    <ligand>
        <name>S-adenosyl-L-methionine</name>
        <dbReference type="ChEBI" id="CHEBI:59789"/>
    </ligand>
</feature>
<dbReference type="GO" id="GO:0005829">
    <property type="term" value="C:cytosol"/>
    <property type="evidence" value="ECO:0007669"/>
    <property type="project" value="TreeGrafter"/>
</dbReference>
<dbReference type="EMBL" id="WWVX01000008">
    <property type="protein sequence ID" value="MZL70226.1"/>
    <property type="molecule type" value="Genomic_DNA"/>
</dbReference>
<proteinExistence type="inferred from homology"/>
<reference evidence="12" key="1">
    <citation type="submission" date="2016-11" db="EMBL/GenBank/DDBJ databases">
        <authorList>
            <person name="Jaros S."/>
            <person name="Januszkiewicz K."/>
            <person name="Wedrychowicz H."/>
        </authorList>
    </citation>
    <scope>NUCLEOTIDE SEQUENCE [LARGE SCALE GENOMIC DNA]</scope>
    <source>
        <strain evidence="12">DSM 4029</strain>
    </source>
</reference>
<evidence type="ECO:0000313" key="13">
    <source>
        <dbReference type="Proteomes" id="UP000474718"/>
    </source>
</evidence>
<dbReference type="PROSITE" id="PS01131">
    <property type="entry name" value="RRNA_A_DIMETH"/>
    <property type="match status" value="1"/>
</dbReference>
<dbReference type="CDD" id="cd02440">
    <property type="entry name" value="AdoMet_MTases"/>
    <property type="match status" value="1"/>
</dbReference>
<dbReference type="Proteomes" id="UP000474718">
    <property type="component" value="Unassembled WGS sequence"/>
</dbReference>
<keyword evidence="2 7" id="KW-0698">rRNA processing</keyword>
<dbReference type="EMBL" id="FQVY01000002">
    <property type="protein sequence ID" value="SHG15270.1"/>
    <property type="molecule type" value="Genomic_DNA"/>
</dbReference>
<feature type="binding site" evidence="7 8">
    <location>
        <position position="30"/>
    </location>
    <ligand>
        <name>S-adenosyl-L-methionine</name>
        <dbReference type="ChEBI" id="CHEBI:59789"/>
    </ligand>
</feature>
<reference evidence="11" key="2">
    <citation type="submission" date="2016-11" db="EMBL/GenBank/DDBJ databases">
        <authorList>
            <person name="Varghese N."/>
            <person name="Submissions S."/>
        </authorList>
    </citation>
    <scope>NUCLEOTIDE SEQUENCE</scope>
    <source>
        <strain evidence="11">DSM 4029</strain>
    </source>
</reference>
<dbReference type="Proteomes" id="UP000184089">
    <property type="component" value="Unassembled WGS sequence"/>
</dbReference>
<comment type="subcellular location">
    <subcellularLocation>
        <location evidence="7">Cytoplasm</location>
    </subcellularLocation>
</comment>
<dbReference type="FunFam" id="3.40.50.150:FF:000023">
    <property type="entry name" value="Ribosomal RNA small subunit methyltransferase A"/>
    <property type="match status" value="1"/>
</dbReference>
<evidence type="ECO:0000313" key="12">
    <source>
        <dbReference type="Proteomes" id="UP000184089"/>
    </source>
</evidence>
<comment type="caution">
    <text evidence="11">The sequence shown here is derived from an EMBL/GenBank/DDBJ whole genome shotgun (WGS) entry which is preliminary data.</text>
</comment>
<dbReference type="PANTHER" id="PTHR11727:SF7">
    <property type="entry name" value="DIMETHYLADENOSINE TRANSFERASE-RELATED"/>
    <property type="match status" value="1"/>
</dbReference>
<feature type="binding site" evidence="7 8">
    <location>
        <position position="125"/>
    </location>
    <ligand>
        <name>S-adenosyl-L-methionine</name>
        <dbReference type="ChEBI" id="CHEBI:59789"/>
    </ligand>
</feature>
<evidence type="ECO:0000259" key="9">
    <source>
        <dbReference type="SMART" id="SM00650"/>
    </source>
</evidence>
<comment type="catalytic activity">
    <reaction evidence="7">
        <text>adenosine(1518)/adenosine(1519) in 16S rRNA + 4 S-adenosyl-L-methionine = N(6)-dimethyladenosine(1518)/N(6)-dimethyladenosine(1519) in 16S rRNA + 4 S-adenosyl-L-homocysteine + 4 H(+)</text>
        <dbReference type="Rhea" id="RHEA:19609"/>
        <dbReference type="Rhea" id="RHEA-COMP:10232"/>
        <dbReference type="Rhea" id="RHEA-COMP:10233"/>
        <dbReference type="ChEBI" id="CHEBI:15378"/>
        <dbReference type="ChEBI" id="CHEBI:57856"/>
        <dbReference type="ChEBI" id="CHEBI:59789"/>
        <dbReference type="ChEBI" id="CHEBI:74411"/>
        <dbReference type="ChEBI" id="CHEBI:74493"/>
        <dbReference type="EC" id="2.1.1.182"/>
    </reaction>
</comment>
<comment type="similarity">
    <text evidence="7">Belongs to the class I-like SAM-binding methyltransferase superfamily. rRNA adenine N(6)-methyltransferase family. RsmA subfamily.</text>
</comment>
<accession>A0AAQ1RW73</accession>
<dbReference type="InterPro" id="IPR020596">
    <property type="entry name" value="rRNA_Ade_Mease_Trfase_CS"/>
</dbReference>
<dbReference type="HAMAP" id="MF_00607">
    <property type="entry name" value="16SrRNA_methyltr_A"/>
    <property type="match status" value="1"/>
</dbReference>
<dbReference type="InterPro" id="IPR023165">
    <property type="entry name" value="rRNA_Ade_diMease-like_C"/>
</dbReference>
<dbReference type="EC" id="2.1.1.182" evidence="7"/>
<dbReference type="InterPro" id="IPR001737">
    <property type="entry name" value="KsgA/Erm"/>
</dbReference>
<evidence type="ECO:0000256" key="7">
    <source>
        <dbReference type="HAMAP-Rule" id="MF_00607"/>
    </source>
</evidence>
<dbReference type="SUPFAM" id="SSF53335">
    <property type="entry name" value="S-adenosyl-L-methionine-dependent methyltransferases"/>
    <property type="match status" value="1"/>
</dbReference>
<reference evidence="10 13" key="3">
    <citation type="journal article" date="2019" name="Nat. Med.">
        <title>A library of human gut bacterial isolates paired with longitudinal multiomics data enables mechanistic microbiome research.</title>
        <authorList>
            <person name="Poyet M."/>
            <person name="Groussin M."/>
            <person name="Gibbons S.M."/>
            <person name="Avila-Pacheco J."/>
            <person name="Jiang X."/>
            <person name="Kearney S.M."/>
            <person name="Perrotta A.R."/>
            <person name="Berdy B."/>
            <person name="Zhao S."/>
            <person name="Lieberman T.D."/>
            <person name="Swanson P.K."/>
            <person name="Smith M."/>
            <person name="Roesemann S."/>
            <person name="Alexander J.E."/>
            <person name="Rich S.A."/>
            <person name="Livny J."/>
            <person name="Vlamakis H."/>
            <person name="Clish C."/>
            <person name="Bullock K."/>
            <person name="Deik A."/>
            <person name="Scott J."/>
            <person name="Pierce K.A."/>
            <person name="Xavier R.J."/>
            <person name="Alm E.J."/>
        </authorList>
    </citation>
    <scope>NUCLEOTIDE SEQUENCE [LARGE SCALE GENOMIC DNA]</scope>
    <source>
        <strain evidence="10 13">BIOML-A2</strain>
    </source>
</reference>
<dbReference type="PROSITE" id="PS51689">
    <property type="entry name" value="SAM_RNA_A_N6_MT"/>
    <property type="match status" value="1"/>
</dbReference>